<reference evidence="4" key="2">
    <citation type="journal article" date="2015" name="ISME J.">
        <title>A new class of marine Euryarchaeota group II from the Mediterranean deep chlorophyll maximum.</title>
        <authorList>
            <person name="Martin-Cuadrado A.B."/>
            <person name="Garcia-Heredia I."/>
            <person name="Molto A.G."/>
            <person name="Lopez-Ubeda R."/>
            <person name="Kimes N."/>
            <person name="Lopez-Garcia P."/>
            <person name="Moreira D."/>
            <person name="Rodriguez-Valera F."/>
        </authorList>
    </citation>
    <scope>NUCLEOTIDE SEQUENCE</scope>
</reference>
<dbReference type="InterPro" id="IPR051799">
    <property type="entry name" value="NADH_flavin_oxidoreductase"/>
</dbReference>
<dbReference type="Pfam" id="PF00724">
    <property type="entry name" value="Oxidored_FMN"/>
    <property type="match status" value="1"/>
</dbReference>
<dbReference type="GO" id="GO:0010181">
    <property type="term" value="F:FMN binding"/>
    <property type="evidence" value="ECO:0007669"/>
    <property type="project" value="InterPro"/>
</dbReference>
<dbReference type="EMBL" id="KP211880">
    <property type="protein sequence ID" value="ANV80250.1"/>
    <property type="molecule type" value="Genomic_DNA"/>
</dbReference>
<proteinExistence type="predicted"/>
<dbReference type="AlphaFoldDB" id="A0A1B1TAM0"/>
<sequence length="370" mass="41253">MLFGEKMNLTDALVLPRTGKVLKNRTVLAAMTNKQSHENGILSEEEKKWLIRRAKGDFGIITTAATNVTENGRGWVGEMGVWGDHQIPELTNLALELKKTGAVSLAQLFHGGMRAPKHINGVQPVSASINTEPGMNGVYTRALSHEEIVEMVQSFTDAAVRCHKAGFDGVELHGAHSYLICQFLGMVTNRREDDWGGDLEGRSRFLREIITSIRKQTSPDFLIAVRISPIIEKLGIYLEDSLQLARILSELEIDILHISCWDVFQKVDSDLDNRSLTKIFSEVTDNRLPLISTGAVWSAKDAQYVIDEGADLVGVARVGIAYPDWPKYISDISYSPEKPPFSERHLLEADLSPVFVEYMRAWKGFVTDGK</sequence>
<evidence type="ECO:0000256" key="1">
    <source>
        <dbReference type="ARBA" id="ARBA00022630"/>
    </source>
</evidence>
<dbReference type="GO" id="GO:0016491">
    <property type="term" value="F:oxidoreductase activity"/>
    <property type="evidence" value="ECO:0007669"/>
    <property type="project" value="UniProtKB-KW"/>
</dbReference>
<dbReference type="CDD" id="cd02803">
    <property type="entry name" value="OYE_like_FMN_family"/>
    <property type="match status" value="1"/>
</dbReference>
<organism evidence="4">
    <name type="scientific">uncultured Poseidoniia archaeon</name>
    <dbReference type="NCBI Taxonomy" id="1697135"/>
    <lineage>
        <taxon>Archaea</taxon>
        <taxon>Methanobacteriati</taxon>
        <taxon>Thermoplasmatota</taxon>
        <taxon>Candidatus Poseidoniia</taxon>
        <taxon>environmental samples</taxon>
    </lineage>
</organism>
<protein>
    <submittedName>
        <fullName evidence="4">NADH:flavin oxidoreductase</fullName>
    </submittedName>
</protein>
<accession>A0A1B1TAM0</accession>
<dbReference type="PANTHER" id="PTHR43656">
    <property type="entry name" value="BINDING OXIDOREDUCTASE, PUTATIVE (AFU_ORTHOLOGUE AFUA_2G08260)-RELATED"/>
    <property type="match status" value="1"/>
</dbReference>
<evidence type="ECO:0000259" key="3">
    <source>
        <dbReference type="Pfam" id="PF00724"/>
    </source>
</evidence>
<keyword evidence="2" id="KW-0560">Oxidoreductase</keyword>
<dbReference type="PANTHER" id="PTHR43656:SF2">
    <property type="entry name" value="BINDING OXIDOREDUCTASE, PUTATIVE (AFU_ORTHOLOGUE AFUA_2G08260)-RELATED"/>
    <property type="match status" value="1"/>
</dbReference>
<dbReference type="EMBL" id="KP211819">
    <property type="protein sequence ID" value="ANV79305.1"/>
    <property type="molecule type" value="Genomic_DNA"/>
</dbReference>
<feature type="domain" description="NADH:flavin oxidoreductase/NADH oxidase N-terminal" evidence="3">
    <location>
        <begin position="21"/>
        <end position="329"/>
    </location>
</feature>
<evidence type="ECO:0000313" key="4">
    <source>
        <dbReference type="EMBL" id="ANV79305.1"/>
    </source>
</evidence>
<evidence type="ECO:0000256" key="2">
    <source>
        <dbReference type="ARBA" id="ARBA00023002"/>
    </source>
</evidence>
<name>A0A1B1TAM0_9ARCH</name>
<dbReference type="Gene3D" id="3.20.20.70">
    <property type="entry name" value="Aldolase class I"/>
    <property type="match status" value="1"/>
</dbReference>
<dbReference type="InterPro" id="IPR001155">
    <property type="entry name" value="OxRdtase_FMN_N"/>
</dbReference>
<reference evidence="4" key="1">
    <citation type="submission" date="2014-11" db="EMBL/GenBank/DDBJ databases">
        <authorList>
            <person name="Zhu J."/>
            <person name="Qi W."/>
            <person name="Song R."/>
        </authorList>
    </citation>
    <scope>NUCLEOTIDE SEQUENCE</scope>
</reference>
<dbReference type="SUPFAM" id="SSF51395">
    <property type="entry name" value="FMN-linked oxidoreductases"/>
    <property type="match status" value="1"/>
</dbReference>
<dbReference type="InterPro" id="IPR013785">
    <property type="entry name" value="Aldolase_TIM"/>
</dbReference>
<keyword evidence="1" id="KW-0285">Flavoprotein</keyword>